<keyword evidence="7 10" id="KW-0378">Hydrolase</keyword>
<comment type="similarity">
    <text evidence="3 10">Belongs to the glycosyl hydrolase 3 family.</text>
</comment>
<evidence type="ECO:0000256" key="3">
    <source>
        <dbReference type="ARBA" id="ARBA00005336"/>
    </source>
</evidence>
<dbReference type="SMART" id="SM01217">
    <property type="entry name" value="Fn3_like"/>
    <property type="match status" value="1"/>
</dbReference>
<dbReference type="FunFam" id="3.20.20.300:FF:000005">
    <property type="entry name" value="Periplasmic beta-glucosidase"/>
    <property type="match status" value="1"/>
</dbReference>
<name>A0A1T4LJN4_9BACT</name>
<dbReference type="STRING" id="413434.SAMN04488132_102527"/>
<proteinExistence type="inferred from homology"/>
<feature type="signal peptide" evidence="11">
    <location>
        <begin position="1"/>
        <end position="23"/>
    </location>
</feature>
<evidence type="ECO:0000256" key="8">
    <source>
        <dbReference type="ARBA" id="ARBA00023295"/>
    </source>
</evidence>
<dbReference type="Pfam" id="PF01915">
    <property type="entry name" value="Glyco_hydro_3_C"/>
    <property type="match status" value="1"/>
</dbReference>
<dbReference type="FunFam" id="2.60.40.10:FF:000495">
    <property type="entry name" value="Periplasmic beta-glucosidase"/>
    <property type="match status" value="1"/>
</dbReference>
<evidence type="ECO:0000256" key="6">
    <source>
        <dbReference type="ARBA" id="ARBA00022764"/>
    </source>
</evidence>
<dbReference type="EC" id="3.2.1.21" evidence="4"/>
<dbReference type="Gene3D" id="2.60.40.10">
    <property type="entry name" value="Immunoglobulins"/>
    <property type="match status" value="1"/>
</dbReference>
<dbReference type="PRINTS" id="PR00133">
    <property type="entry name" value="GLHYDRLASE3"/>
</dbReference>
<evidence type="ECO:0000256" key="7">
    <source>
        <dbReference type="ARBA" id="ARBA00022801"/>
    </source>
</evidence>
<gene>
    <name evidence="13" type="ORF">SAMN04488132_102527</name>
</gene>
<dbReference type="EMBL" id="FUWH01000002">
    <property type="protein sequence ID" value="SJZ54816.1"/>
    <property type="molecule type" value="Genomic_DNA"/>
</dbReference>
<dbReference type="InterPro" id="IPR001764">
    <property type="entry name" value="Glyco_hydro_3_N"/>
</dbReference>
<dbReference type="RefSeq" id="WP_078830459.1">
    <property type="nucleotide sequence ID" value="NZ_FUWH01000002.1"/>
</dbReference>
<dbReference type="GO" id="GO:0008422">
    <property type="term" value="F:beta-glucosidase activity"/>
    <property type="evidence" value="ECO:0007669"/>
    <property type="project" value="UniProtKB-EC"/>
</dbReference>
<dbReference type="InterPro" id="IPR036962">
    <property type="entry name" value="Glyco_hydro_3_N_sf"/>
</dbReference>
<evidence type="ECO:0000259" key="12">
    <source>
        <dbReference type="SMART" id="SM01217"/>
    </source>
</evidence>
<dbReference type="Pfam" id="PF00933">
    <property type="entry name" value="Glyco_hydro_3"/>
    <property type="match status" value="1"/>
</dbReference>
<feature type="chain" id="PRO_5013318432" description="Periplasmic beta-glucosidase" evidence="11">
    <location>
        <begin position="24"/>
        <end position="766"/>
    </location>
</feature>
<keyword evidence="6" id="KW-0574">Periplasm</keyword>
<evidence type="ECO:0000256" key="5">
    <source>
        <dbReference type="ARBA" id="ARBA00022729"/>
    </source>
</evidence>
<evidence type="ECO:0000313" key="13">
    <source>
        <dbReference type="EMBL" id="SJZ54816.1"/>
    </source>
</evidence>
<dbReference type="InterPro" id="IPR026891">
    <property type="entry name" value="Fn3-like"/>
</dbReference>
<dbReference type="InterPro" id="IPR036881">
    <property type="entry name" value="Glyco_hydro_3_C_sf"/>
</dbReference>
<evidence type="ECO:0000256" key="11">
    <source>
        <dbReference type="SAM" id="SignalP"/>
    </source>
</evidence>
<evidence type="ECO:0000256" key="2">
    <source>
        <dbReference type="ARBA" id="ARBA00004418"/>
    </source>
</evidence>
<reference evidence="13 14" key="1">
    <citation type="submission" date="2017-02" db="EMBL/GenBank/DDBJ databases">
        <authorList>
            <person name="Peterson S.W."/>
        </authorList>
    </citation>
    <scope>NUCLEOTIDE SEQUENCE [LARGE SCALE GENOMIC DNA]</scope>
    <source>
        <strain evidence="13 14">DSM 22335</strain>
    </source>
</reference>
<dbReference type="PANTHER" id="PTHR30620">
    <property type="entry name" value="PERIPLASMIC BETA-GLUCOSIDASE-RELATED"/>
    <property type="match status" value="1"/>
</dbReference>
<dbReference type="Proteomes" id="UP000190888">
    <property type="component" value="Unassembled WGS sequence"/>
</dbReference>
<dbReference type="InterPro" id="IPR013783">
    <property type="entry name" value="Ig-like_fold"/>
</dbReference>
<dbReference type="AlphaFoldDB" id="A0A1T4LJN4"/>
<keyword evidence="5 11" id="KW-0732">Signal</keyword>
<comment type="subcellular location">
    <subcellularLocation>
        <location evidence="2">Periplasm</location>
    </subcellularLocation>
</comment>
<evidence type="ECO:0000256" key="9">
    <source>
        <dbReference type="ARBA" id="ARBA00067498"/>
    </source>
</evidence>
<dbReference type="InterPro" id="IPR019800">
    <property type="entry name" value="Glyco_hydro_3_AS"/>
</dbReference>
<evidence type="ECO:0000313" key="14">
    <source>
        <dbReference type="Proteomes" id="UP000190888"/>
    </source>
</evidence>
<sequence length="766" mass="82778">MISNSKFAVLFLLLVTTVSYSDAQKNKTVQGGMTAYINNLMAKMTLEEKIGQLNLLTPGGGVATGAVVSKDVEAKIRAGSVGGLFGVTGVEKIRQAQQLAVTGSRLKIPLLFGSDVIHGYKTTFPIPLGLSCSWDTLLIEESARIAAAEATADGLNWAFSPMVDIARDPRWGRVAEGSGEDPYLGSRIAASMVRGYQGNFSSSNLMACVKHFALYGAAEGGRDYNTTDMSRVKMYEYYLPPYKAAVDAGVGSVMTSFNEIDGIPASGNPWLLTDLLRKQWGFKGFVVTDYTSINEMTDHGSGDLQTVSAMALRAGVDMDMVGEGFLTTLKQSLKAGLVTQQQIDNACRRVLEAKYKLGLFDDPFRFCNAERAAAEVLSAEKKVAARNYGVRSAVLLKNANQVLPLKKSGTIALIGPLANNQSNMPGTWSVSGDAKLAIPVLQGMKEIAGNNVNIIYSKGANITDDSLLARKANVFGEKVDRDPLSPDQLIAQAVATANKADVIVAVLGEASEMSGESASRSDISLPASQQKLLTALSATGKPLVLVLMSGRPLTIEKENRLTDALLHVWFQGQEAGHSIADLLFGNYNPSGKLTMSFPRNVGQIPVYYNYKNTGRPQQDLNAEAQKFRSNYLDVSNEPLFPFGYGLSYTNFNYSEISLDKTSMKPAESIKASVSVSNTGKYDGEEVVQLYIRDVYASVTQPVKKLKAFRKVTLKAGETKTVTFDISINDLKFTGSDLRQIYEPGAFRVFIGGNSKDVKEAGFILTK</sequence>
<dbReference type="SUPFAM" id="SSF51445">
    <property type="entry name" value="(Trans)glycosidases"/>
    <property type="match status" value="1"/>
</dbReference>
<accession>A0A1T4LJN4</accession>
<dbReference type="GO" id="GO:0009251">
    <property type="term" value="P:glucan catabolic process"/>
    <property type="evidence" value="ECO:0007669"/>
    <property type="project" value="TreeGrafter"/>
</dbReference>
<dbReference type="GO" id="GO:0042597">
    <property type="term" value="C:periplasmic space"/>
    <property type="evidence" value="ECO:0007669"/>
    <property type="project" value="UniProtKB-SubCell"/>
</dbReference>
<dbReference type="OrthoDB" id="721009at2"/>
<dbReference type="Pfam" id="PF14310">
    <property type="entry name" value="Fn3-like"/>
    <property type="match status" value="1"/>
</dbReference>
<feature type="domain" description="Fibronectin type III-like" evidence="12">
    <location>
        <begin position="685"/>
        <end position="754"/>
    </location>
</feature>
<dbReference type="FunFam" id="3.40.50.1700:FF:000004">
    <property type="entry name" value="Periplasmic beta-glucosidase"/>
    <property type="match status" value="1"/>
</dbReference>
<comment type="catalytic activity">
    <reaction evidence="1">
        <text>Hydrolysis of terminal, non-reducing beta-D-glucosyl residues with release of beta-D-glucose.</text>
        <dbReference type="EC" id="3.2.1.21"/>
    </reaction>
</comment>
<dbReference type="InterPro" id="IPR002772">
    <property type="entry name" value="Glyco_hydro_3_C"/>
</dbReference>
<organism evidence="13 14">
    <name type="scientific">Sediminibacterium ginsengisoli</name>
    <dbReference type="NCBI Taxonomy" id="413434"/>
    <lineage>
        <taxon>Bacteria</taxon>
        <taxon>Pseudomonadati</taxon>
        <taxon>Bacteroidota</taxon>
        <taxon>Chitinophagia</taxon>
        <taxon>Chitinophagales</taxon>
        <taxon>Chitinophagaceae</taxon>
        <taxon>Sediminibacterium</taxon>
    </lineage>
</organism>
<evidence type="ECO:0000256" key="10">
    <source>
        <dbReference type="RuleBase" id="RU361161"/>
    </source>
</evidence>
<protein>
    <recommendedName>
        <fullName evidence="9">Periplasmic beta-glucosidase</fullName>
        <ecNumber evidence="4">3.2.1.21</ecNumber>
    </recommendedName>
</protein>
<dbReference type="Gene3D" id="3.20.20.300">
    <property type="entry name" value="Glycoside hydrolase, family 3, N-terminal domain"/>
    <property type="match status" value="1"/>
</dbReference>
<keyword evidence="14" id="KW-1185">Reference proteome</keyword>
<dbReference type="PANTHER" id="PTHR30620:SF16">
    <property type="entry name" value="LYSOSOMAL BETA GLUCOSIDASE"/>
    <property type="match status" value="1"/>
</dbReference>
<dbReference type="InterPro" id="IPR051915">
    <property type="entry name" value="Cellulose_Degrad_GH3"/>
</dbReference>
<dbReference type="PROSITE" id="PS00775">
    <property type="entry name" value="GLYCOSYL_HYDROL_F3"/>
    <property type="match status" value="1"/>
</dbReference>
<evidence type="ECO:0000256" key="4">
    <source>
        <dbReference type="ARBA" id="ARBA00012744"/>
    </source>
</evidence>
<dbReference type="SUPFAM" id="SSF52279">
    <property type="entry name" value="Beta-D-glucan exohydrolase, C-terminal domain"/>
    <property type="match status" value="1"/>
</dbReference>
<dbReference type="Gene3D" id="3.40.50.1700">
    <property type="entry name" value="Glycoside hydrolase family 3 C-terminal domain"/>
    <property type="match status" value="1"/>
</dbReference>
<keyword evidence="8 10" id="KW-0326">Glycosidase</keyword>
<dbReference type="NCBIfam" id="NF011678">
    <property type="entry name" value="PRK15098.1"/>
    <property type="match status" value="1"/>
</dbReference>
<dbReference type="InterPro" id="IPR017853">
    <property type="entry name" value="GH"/>
</dbReference>
<evidence type="ECO:0000256" key="1">
    <source>
        <dbReference type="ARBA" id="ARBA00000448"/>
    </source>
</evidence>